<evidence type="ECO:0000313" key="1">
    <source>
        <dbReference type="EMBL" id="GIY10819.1"/>
    </source>
</evidence>
<dbReference type="AlphaFoldDB" id="A0AAV4QNB4"/>
<protein>
    <submittedName>
        <fullName evidence="1">Uncharacterized protein</fullName>
    </submittedName>
</protein>
<accession>A0AAV4QNB4</accession>
<evidence type="ECO:0000313" key="2">
    <source>
        <dbReference type="Proteomes" id="UP001054945"/>
    </source>
</evidence>
<organism evidence="1 2">
    <name type="scientific">Caerostris extrusa</name>
    <name type="common">Bark spider</name>
    <name type="synonym">Caerostris bankana</name>
    <dbReference type="NCBI Taxonomy" id="172846"/>
    <lineage>
        <taxon>Eukaryota</taxon>
        <taxon>Metazoa</taxon>
        <taxon>Ecdysozoa</taxon>
        <taxon>Arthropoda</taxon>
        <taxon>Chelicerata</taxon>
        <taxon>Arachnida</taxon>
        <taxon>Araneae</taxon>
        <taxon>Araneomorphae</taxon>
        <taxon>Entelegynae</taxon>
        <taxon>Araneoidea</taxon>
        <taxon>Araneidae</taxon>
        <taxon>Caerostris</taxon>
    </lineage>
</organism>
<dbReference type="EMBL" id="BPLR01006565">
    <property type="protein sequence ID" value="GIY10819.1"/>
    <property type="molecule type" value="Genomic_DNA"/>
</dbReference>
<proteinExistence type="predicted"/>
<dbReference type="Proteomes" id="UP001054945">
    <property type="component" value="Unassembled WGS sequence"/>
</dbReference>
<sequence>MQQNGSETLALHAIGDCSRDSVCSFLQRVQRNVASLFCVGIPAAVKDILPRCKFHKVLKHMGLDLLLLQAFISCRLHRNIPLQLIARALGPAKQETTRFKNPSEDISDYYLGIKIKKARCIGREVKCWLCTQLGIAQGFRFAIFLQRVGCNMGVRLCFFGFIKD</sequence>
<keyword evidence="2" id="KW-1185">Reference proteome</keyword>
<name>A0AAV4QNB4_CAEEX</name>
<gene>
    <name evidence="1" type="ORF">CEXT_26331</name>
</gene>
<comment type="caution">
    <text evidence="1">The sequence shown here is derived from an EMBL/GenBank/DDBJ whole genome shotgun (WGS) entry which is preliminary data.</text>
</comment>
<reference evidence="1 2" key="1">
    <citation type="submission" date="2021-06" db="EMBL/GenBank/DDBJ databases">
        <title>Caerostris extrusa draft genome.</title>
        <authorList>
            <person name="Kono N."/>
            <person name="Arakawa K."/>
        </authorList>
    </citation>
    <scope>NUCLEOTIDE SEQUENCE [LARGE SCALE GENOMIC DNA]</scope>
</reference>